<dbReference type="CDD" id="cd21177">
    <property type="entry name" value="LPMO_AA10"/>
    <property type="match status" value="1"/>
</dbReference>
<dbReference type="InterPro" id="IPR014756">
    <property type="entry name" value="Ig_E-set"/>
</dbReference>
<dbReference type="Gene3D" id="2.70.50.50">
    <property type="entry name" value="chitin-binding protein cbp21"/>
    <property type="match status" value="1"/>
</dbReference>
<keyword evidence="7" id="KW-0503">Monooxygenase</keyword>
<dbReference type="SUPFAM" id="SSF49384">
    <property type="entry name" value="Carbohydrate-binding domain"/>
    <property type="match status" value="1"/>
</dbReference>
<feature type="region of interest" description="Disordered" evidence="4">
    <location>
        <begin position="228"/>
        <end position="275"/>
    </location>
</feature>
<dbReference type="InterPro" id="IPR006311">
    <property type="entry name" value="TAT_signal"/>
</dbReference>
<evidence type="ECO:0000256" key="1">
    <source>
        <dbReference type="ARBA" id="ARBA00022729"/>
    </source>
</evidence>
<gene>
    <name evidence="7" type="ORF">QRT04_16030</name>
</gene>
<feature type="chain" id="PRO_5047061026" evidence="5">
    <location>
        <begin position="26"/>
        <end position="365"/>
    </location>
</feature>
<dbReference type="InterPro" id="IPR004302">
    <property type="entry name" value="Cellulose/chitin-bd_N"/>
</dbReference>
<evidence type="ECO:0000259" key="6">
    <source>
        <dbReference type="PROSITE" id="PS51173"/>
    </source>
</evidence>
<organism evidence="7 8">
    <name type="scientific">Cellulomonas alba</name>
    <dbReference type="NCBI Taxonomy" id="3053467"/>
    <lineage>
        <taxon>Bacteria</taxon>
        <taxon>Bacillati</taxon>
        <taxon>Actinomycetota</taxon>
        <taxon>Actinomycetes</taxon>
        <taxon>Micrococcales</taxon>
        <taxon>Cellulomonadaceae</taxon>
        <taxon>Cellulomonas</taxon>
    </lineage>
</organism>
<dbReference type="GO" id="GO:0004497">
    <property type="term" value="F:monooxygenase activity"/>
    <property type="evidence" value="ECO:0007669"/>
    <property type="project" value="UniProtKB-KW"/>
</dbReference>
<dbReference type="SUPFAM" id="SSF81296">
    <property type="entry name" value="E set domains"/>
    <property type="match status" value="1"/>
</dbReference>
<comment type="caution">
    <text evidence="7">The sequence shown here is derived from an EMBL/GenBank/DDBJ whole genome shotgun (WGS) entry which is preliminary data.</text>
</comment>
<dbReference type="InterPro" id="IPR051024">
    <property type="entry name" value="GlcNAc_Chitin_IntDeg"/>
</dbReference>
<keyword evidence="8" id="KW-1185">Reference proteome</keyword>
<dbReference type="InterPro" id="IPR012291">
    <property type="entry name" value="CBM2_carb-bd_dom_sf"/>
</dbReference>
<dbReference type="EMBL" id="JAUCGQ010000003">
    <property type="protein sequence ID" value="MDM7856447.1"/>
    <property type="molecule type" value="Genomic_DNA"/>
</dbReference>
<evidence type="ECO:0000256" key="5">
    <source>
        <dbReference type="SAM" id="SignalP"/>
    </source>
</evidence>
<dbReference type="PANTHER" id="PTHR34823:SF1">
    <property type="entry name" value="CHITIN-BINDING TYPE-4 DOMAIN-CONTAINING PROTEIN"/>
    <property type="match status" value="1"/>
</dbReference>
<dbReference type="Pfam" id="PF00553">
    <property type="entry name" value="CBM_2"/>
    <property type="match status" value="1"/>
</dbReference>
<dbReference type="PANTHER" id="PTHR34823">
    <property type="entry name" value="GLCNAC-BINDING PROTEIN A"/>
    <property type="match status" value="1"/>
</dbReference>
<feature type="signal peptide" evidence="5">
    <location>
        <begin position="1"/>
        <end position="25"/>
    </location>
</feature>
<dbReference type="InterPro" id="IPR008965">
    <property type="entry name" value="CBM2/CBM3_carb-bd_dom_sf"/>
</dbReference>
<accession>A0ABT7SJT7</accession>
<proteinExistence type="predicted"/>
<dbReference type="Gene3D" id="2.60.40.290">
    <property type="match status" value="1"/>
</dbReference>
<evidence type="ECO:0000256" key="3">
    <source>
        <dbReference type="ARBA" id="ARBA00023295"/>
    </source>
</evidence>
<keyword evidence="7" id="KW-0560">Oxidoreductase</keyword>
<feature type="domain" description="CBM2" evidence="6">
    <location>
        <begin position="271"/>
        <end position="365"/>
    </location>
</feature>
<dbReference type="InterPro" id="IPR001919">
    <property type="entry name" value="CBD2"/>
</dbReference>
<evidence type="ECO:0000313" key="8">
    <source>
        <dbReference type="Proteomes" id="UP001529338"/>
    </source>
</evidence>
<dbReference type="RefSeq" id="WP_289456625.1">
    <property type="nucleotide sequence ID" value="NZ_JAUCGQ010000003.1"/>
</dbReference>
<evidence type="ECO:0000256" key="4">
    <source>
        <dbReference type="SAM" id="MobiDB-lite"/>
    </source>
</evidence>
<evidence type="ECO:0000256" key="2">
    <source>
        <dbReference type="ARBA" id="ARBA00022801"/>
    </source>
</evidence>
<reference evidence="7 8" key="1">
    <citation type="submission" date="2023-06" db="EMBL/GenBank/DDBJ databases">
        <title>Cellulomonas sp. MW4 Whole genome sequence.</title>
        <authorList>
            <person name="Park S."/>
        </authorList>
    </citation>
    <scope>NUCLEOTIDE SEQUENCE [LARGE SCALE GENOMIC DNA]</scope>
    <source>
        <strain evidence="7 8">MW4</strain>
    </source>
</reference>
<name>A0ABT7SJT7_9CELL</name>
<evidence type="ECO:0000313" key="7">
    <source>
        <dbReference type="EMBL" id="MDM7856447.1"/>
    </source>
</evidence>
<dbReference type="PROSITE" id="PS51318">
    <property type="entry name" value="TAT"/>
    <property type="match status" value="1"/>
</dbReference>
<keyword evidence="3" id="KW-0326">Glycosidase</keyword>
<dbReference type="Proteomes" id="UP001529338">
    <property type="component" value="Unassembled WGS sequence"/>
</dbReference>
<keyword evidence="2" id="KW-0378">Hydrolase</keyword>
<dbReference type="Pfam" id="PF03067">
    <property type="entry name" value="LPMO_10"/>
    <property type="match status" value="1"/>
</dbReference>
<dbReference type="SMART" id="SM00637">
    <property type="entry name" value="CBD_II"/>
    <property type="match status" value="1"/>
</dbReference>
<dbReference type="PROSITE" id="PS51173">
    <property type="entry name" value="CBM2"/>
    <property type="match status" value="1"/>
</dbReference>
<keyword evidence="1 5" id="KW-0732">Signal</keyword>
<feature type="compositionally biased region" description="Pro residues" evidence="4">
    <location>
        <begin position="233"/>
        <end position="274"/>
    </location>
</feature>
<sequence>MRRSSRLRRLALTLPVALAASLGVAALTAPAASAHGSVTDPPTRNYGCWQRWGSGDNWEDPALQGKDPMCYGAFRANPDDIWNWNGLYVNGMAGQFQANIPDGQLCSGGPMADPRYKYLDTPGPWVAKDESTTFHLTLTDSAKHGADYLLIYVTKPGYDPTTKALAWSDLELVKKTGSYPTTGDYETDVTVPEAGRTGRAIVYTIWQASHMDQSYFLCSDVNFTGSGTGTPPVTTPPVTTPPVTTPPVTTPPVTTPPVTTPPVTTPPVTTPPPAGTGCKATVTLASTWPGGYQADVKVTAGSAAIKGWKVQVGGATISQAWNGTLSGSTITNAAWNGSVAAGASTSAGFLGTGSPGTLTGTCTAS</sequence>
<protein>
    <submittedName>
        <fullName evidence="7">Lytic polysaccharide monooxygenase</fullName>
    </submittedName>
</protein>